<dbReference type="AlphaFoldDB" id="A0A0B5IPU1"/>
<evidence type="ECO:0000256" key="1">
    <source>
        <dbReference type="SAM" id="MobiDB-lite"/>
    </source>
</evidence>
<protein>
    <recommendedName>
        <fullName evidence="4">DNA polymerase III beta sliding clamp central domain-containing protein</fullName>
    </recommendedName>
</protein>
<dbReference type="SUPFAM" id="SSF55979">
    <property type="entry name" value="DNA clamp"/>
    <property type="match status" value="1"/>
</dbReference>
<dbReference type="Proteomes" id="UP000031774">
    <property type="component" value="Plasmid pSVL1"/>
</dbReference>
<sequence>MPVAINAHQLGRMLSRTARHIGSEFVEPLHGIRLEADDTHLYAIASDRYTIAVARYRHHGLDGEPFARTVPASALRSLREWTDAQHGSDTITLTTAEGRLRLSAPHGELAFAVTDDQKFFDWRGVLHDVLLQDPAGSVPFPALDTRFLSRFADADDKVRVRTADGRATLIVGEDFLGAQTPLRSRSEGFGVHLAEDVEQVLADWTPTLTGARPVAMPDGIPAERRLRYEVTQDPAETVEILLRQTLRSTCDLFEEDSNSVAAAASHASSGVMAWSAYRFLDALRTADPKLAAQIVADVAEQLDSGEIGEFAADAASLAGHDPEKWREEDEARWAQQRAAAARKGATADGRQPKAPLVRDADGS</sequence>
<organism evidence="2 3">
    <name type="scientific">Streptomyces vietnamensis</name>
    <dbReference type="NCBI Taxonomy" id="362257"/>
    <lineage>
        <taxon>Bacteria</taxon>
        <taxon>Bacillati</taxon>
        <taxon>Actinomycetota</taxon>
        <taxon>Actinomycetes</taxon>
        <taxon>Kitasatosporales</taxon>
        <taxon>Streptomycetaceae</taxon>
        <taxon>Streptomyces</taxon>
    </lineage>
</organism>
<evidence type="ECO:0000313" key="3">
    <source>
        <dbReference type="Proteomes" id="UP000031774"/>
    </source>
</evidence>
<dbReference type="Gene3D" id="3.10.150.10">
    <property type="entry name" value="DNA Polymerase III, subunit A, domain 2"/>
    <property type="match status" value="1"/>
</dbReference>
<evidence type="ECO:0008006" key="4">
    <source>
        <dbReference type="Google" id="ProtNLM"/>
    </source>
</evidence>
<dbReference type="KEGG" id="svt:SVTN_40470"/>
<feature type="compositionally biased region" description="Low complexity" evidence="1">
    <location>
        <begin position="333"/>
        <end position="349"/>
    </location>
</feature>
<feature type="compositionally biased region" description="Basic and acidic residues" evidence="1">
    <location>
        <begin position="320"/>
        <end position="332"/>
    </location>
</feature>
<name>A0A0B5IPU1_9ACTN</name>
<dbReference type="RefSeq" id="WP_041134913.1">
    <property type="nucleotide sequence ID" value="NZ_CP010408.1"/>
</dbReference>
<proteinExistence type="predicted"/>
<evidence type="ECO:0000313" key="2">
    <source>
        <dbReference type="EMBL" id="AJF70444.1"/>
    </source>
</evidence>
<geneLocation type="plasmid" evidence="2 3">
    <name>pSVL1</name>
</geneLocation>
<feature type="region of interest" description="Disordered" evidence="1">
    <location>
        <begin position="318"/>
        <end position="363"/>
    </location>
</feature>
<dbReference type="HOGENOM" id="CLU_806347_0_0_11"/>
<keyword evidence="3" id="KW-1185">Reference proteome</keyword>
<keyword evidence="2" id="KW-0614">Plasmid</keyword>
<dbReference type="EMBL" id="CP010408">
    <property type="protein sequence ID" value="AJF70444.1"/>
    <property type="molecule type" value="Genomic_DNA"/>
</dbReference>
<gene>
    <name evidence="2" type="ORF">SVTN_40470</name>
</gene>
<reference evidence="2 3" key="1">
    <citation type="submission" date="2014-12" db="EMBL/GenBank/DDBJ databases">
        <title>Complete genome sequence of Streptomyces vietnamensis strain GIMV4.0001, a genetic manipulable producer of the benzoisochromanequinone antibiotic granaticin.</title>
        <authorList>
            <person name="Deng M.R."/>
            <person name="Guo J."/>
            <person name="Ma L.Y."/>
            <person name="Feng G.D."/>
            <person name="Mo C.Y."/>
            <person name="Zhu H.H."/>
        </authorList>
    </citation>
    <scope>NUCLEOTIDE SEQUENCE [LARGE SCALE GENOMIC DNA]</scope>
    <source>
        <strain evidence="3">GIMV4.0001</strain>
        <plasmid evidence="2 3">pSVL1</plasmid>
    </source>
</reference>
<accession>A0A0B5IPU1</accession>
<dbReference type="InterPro" id="IPR046938">
    <property type="entry name" value="DNA_clamp_sf"/>
</dbReference>